<feature type="transmembrane region" description="Helical" evidence="1">
    <location>
        <begin position="70"/>
        <end position="93"/>
    </location>
</feature>
<dbReference type="Proteomes" id="UP000255279">
    <property type="component" value="Unassembled WGS sequence"/>
</dbReference>
<dbReference type="STRING" id="34060.B0181_11395"/>
<proteinExistence type="predicted"/>
<reference evidence="3 5" key="2">
    <citation type="submission" date="2018-06" db="EMBL/GenBank/DDBJ databases">
        <authorList>
            <consortium name="Pathogen Informatics"/>
            <person name="Doyle S."/>
        </authorList>
    </citation>
    <scope>NUCLEOTIDE SEQUENCE [LARGE SCALE GENOMIC DNA]</scope>
    <source>
        <strain evidence="3 5">NCTC10293</strain>
    </source>
</reference>
<keyword evidence="1" id="KW-1133">Transmembrane helix</keyword>
<reference evidence="2 4" key="1">
    <citation type="submission" date="2017-02" db="EMBL/GenBank/DDBJ databases">
        <title>Draft genome sequence of Moraxella caviae CCUG 355 type strain.</title>
        <authorList>
            <person name="Engstrom-Jakobsson H."/>
            <person name="Salva-Serra F."/>
            <person name="Thorell K."/>
            <person name="Gonzales-Siles L."/>
            <person name="Karlsson R."/>
            <person name="Boulund F."/>
            <person name="Engstrand L."/>
            <person name="Moore E."/>
        </authorList>
    </citation>
    <scope>NUCLEOTIDE SEQUENCE [LARGE SCALE GENOMIC DNA]</scope>
    <source>
        <strain evidence="2 4">CCUG 355</strain>
    </source>
</reference>
<keyword evidence="1" id="KW-0812">Transmembrane</keyword>
<sequence length="135" mass="15803">MVNFNFSSWVNFRFYPIIVPAVLWLGVVAFYQQLPVHFAHENNLFENLQLALLFIGLIMAMLPSTSPKRLFRFVALVFSVLILREISYGRVLFFAVPDAVDQFYSWSEINYGFLARPLFGAYVFGVLVYFYRHKL</sequence>
<keyword evidence="1" id="KW-0472">Membrane</keyword>
<keyword evidence="4" id="KW-1185">Reference proteome</keyword>
<feature type="transmembrane region" description="Helical" evidence="1">
    <location>
        <begin position="12"/>
        <end position="32"/>
    </location>
</feature>
<evidence type="ECO:0000313" key="3">
    <source>
        <dbReference type="EMBL" id="STZ10031.1"/>
    </source>
</evidence>
<evidence type="ECO:0000256" key="1">
    <source>
        <dbReference type="SAM" id="Phobius"/>
    </source>
</evidence>
<dbReference type="EMBL" id="UGQE01000001">
    <property type="protein sequence ID" value="STZ10031.1"/>
    <property type="molecule type" value="Genomic_DNA"/>
</dbReference>
<dbReference type="Proteomes" id="UP000190435">
    <property type="component" value="Unassembled WGS sequence"/>
</dbReference>
<evidence type="ECO:0000313" key="2">
    <source>
        <dbReference type="EMBL" id="OOR87020.1"/>
    </source>
</evidence>
<accession>A0A1S9ZUA4</accession>
<evidence type="ECO:0000313" key="5">
    <source>
        <dbReference type="Proteomes" id="UP000255279"/>
    </source>
</evidence>
<feature type="transmembrane region" description="Helical" evidence="1">
    <location>
        <begin position="113"/>
        <end position="131"/>
    </location>
</feature>
<organism evidence="2 4">
    <name type="scientific">Moraxella caviae</name>
    <dbReference type="NCBI Taxonomy" id="34060"/>
    <lineage>
        <taxon>Bacteria</taxon>
        <taxon>Pseudomonadati</taxon>
        <taxon>Pseudomonadota</taxon>
        <taxon>Gammaproteobacteria</taxon>
        <taxon>Moraxellales</taxon>
        <taxon>Moraxellaceae</taxon>
        <taxon>Moraxella</taxon>
    </lineage>
</organism>
<name>A0A1S9ZUA4_9GAMM</name>
<dbReference type="RefSeq" id="WP_078277602.1">
    <property type="nucleotide sequence ID" value="NZ_CAACXO010000074.1"/>
</dbReference>
<gene>
    <name evidence="2" type="ORF">B0181_11395</name>
    <name evidence="3" type="ORF">NCTC10293_00353</name>
</gene>
<evidence type="ECO:0000313" key="4">
    <source>
        <dbReference type="Proteomes" id="UP000190435"/>
    </source>
</evidence>
<protein>
    <submittedName>
        <fullName evidence="2">Uncharacterized protein</fullName>
    </submittedName>
</protein>
<feature type="transmembrane region" description="Helical" evidence="1">
    <location>
        <begin position="44"/>
        <end position="63"/>
    </location>
</feature>
<dbReference type="EMBL" id="MUXU01000093">
    <property type="protein sequence ID" value="OOR87020.1"/>
    <property type="molecule type" value="Genomic_DNA"/>
</dbReference>
<dbReference type="AlphaFoldDB" id="A0A1S9ZUA4"/>